<dbReference type="InterPro" id="IPR019888">
    <property type="entry name" value="Tscrpt_reg_AsnC-like"/>
</dbReference>
<evidence type="ECO:0000256" key="3">
    <source>
        <dbReference type="ARBA" id="ARBA00023163"/>
    </source>
</evidence>
<dbReference type="InterPro" id="IPR011008">
    <property type="entry name" value="Dimeric_a/b-barrel"/>
</dbReference>
<protein>
    <submittedName>
        <fullName evidence="6">AsnC family transcriptional regulator</fullName>
    </submittedName>
</protein>
<feature type="domain" description="Transcription regulator AsnC/Lrp ligand binding" evidence="4">
    <location>
        <begin position="76"/>
        <end position="143"/>
    </location>
</feature>
<dbReference type="PANTHER" id="PTHR30154:SF34">
    <property type="entry name" value="TRANSCRIPTIONAL REGULATOR AZLB"/>
    <property type="match status" value="1"/>
</dbReference>
<sequence>MDITHAQLDTMDIQVLSHLKEDGRKSFTDISNEMNVSVGMIRNRYQKLVESKILHIVGWADPLKVGLEAYARLNLKVHPAEKINTVCDQLVKIPEVSFVAITSGNYNIEINMTCKNNKHLLDTVISKVHAIEGITDSNTTMYMDVRKWAAHAIEHADTVEK</sequence>
<evidence type="ECO:0000259" key="4">
    <source>
        <dbReference type="Pfam" id="PF01037"/>
    </source>
</evidence>
<dbReference type="PANTHER" id="PTHR30154">
    <property type="entry name" value="LEUCINE-RESPONSIVE REGULATORY PROTEIN"/>
    <property type="match status" value="1"/>
</dbReference>
<dbReference type="AlphaFoldDB" id="A0AAX1N7X6"/>
<keyword evidence="3" id="KW-0804">Transcription</keyword>
<dbReference type="Proteomes" id="UP000678679">
    <property type="component" value="Chromosome 1"/>
</dbReference>
<reference evidence="6 7" key="1">
    <citation type="submission" date="2021-05" db="EMBL/GenBank/DDBJ databases">
        <title>Comparative genomic studies on the polysaccharide-degrading batcterial strains of the Flammeovirga genus.</title>
        <authorList>
            <person name="Zewei F."/>
            <person name="Zheng Z."/>
            <person name="Yu L."/>
            <person name="Ruyue G."/>
            <person name="Yanhong M."/>
            <person name="Yuanyuan C."/>
            <person name="Jingyan G."/>
            <person name="Wenjun H."/>
        </authorList>
    </citation>
    <scope>NUCLEOTIDE SEQUENCE [LARGE SCALE GENOMIC DNA]</scope>
    <source>
        <strain evidence="6 7">NBRC:100898</strain>
    </source>
</reference>
<evidence type="ECO:0000256" key="1">
    <source>
        <dbReference type="ARBA" id="ARBA00023015"/>
    </source>
</evidence>
<dbReference type="SUPFAM" id="SSF54909">
    <property type="entry name" value="Dimeric alpha+beta barrel"/>
    <property type="match status" value="1"/>
</dbReference>
<evidence type="ECO:0000256" key="2">
    <source>
        <dbReference type="ARBA" id="ARBA00023125"/>
    </source>
</evidence>
<dbReference type="InterPro" id="IPR019887">
    <property type="entry name" value="Tscrpt_reg_AsnC/Lrp_C"/>
</dbReference>
<dbReference type="InterPro" id="IPR036388">
    <property type="entry name" value="WH-like_DNA-bd_sf"/>
</dbReference>
<dbReference type="Pfam" id="PF13404">
    <property type="entry name" value="HTH_AsnC-type"/>
    <property type="match status" value="1"/>
</dbReference>
<dbReference type="GO" id="GO:0043200">
    <property type="term" value="P:response to amino acid"/>
    <property type="evidence" value="ECO:0007669"/>
    <property type="project" value="TreeGrafter"/>
</dbReference>
<dbReference type="RefSeq" id="WP_169664547.1">
    <property type="nucleotide sequence ID" value="NZ_CP076132.1"/>
</dbReference>
<name>A0AAX1N7X6_9BACT</name>
<dbReference type="InterPro" id="IPR036390">
    <property type="entry name" value="WH_DNA-bd_sf"/>
</dbReference>
<dbReference type="GO" id="GO:0043565">
    <property type="term" value="F:sequence-specific DNA binding"/>
    <property type="evidence" value="ECO:0007669"/>
    <property type="project" value="InterPro"/>
</dbReference>
<dbReference type="Gene3D" id="3.30.70.920">
    <property type="match status" value="1"/>
</dbReference>
<dbReference type="PRINTS" id="PR00033">
    <property type="entry name" value="HTHASNC"/>
</dbReference>
<dbReference type="Gene3D" id="1.10.10.10">
    <property type="entry name" value="Winged helix-like DNA-binding domain superfamily/Winged helix DNA-binding domain"/>
    <property type="match status" value="1"/>
</dbReference>
<dbReference type="InterPro" id="IPR000485">
    <property type="entry name" value="AsnC-type_HTH_dom"/>
</dbReference>
<keyword evidence="2" id="KW-0238">DNA-binding</keyword>
<dbReference type="KEGG" id="fya:KMW28_08815"/>
<keyword evidence="1" id="KW-0805">Transcription regulation</keyword>
<gene>
    <name evidence="6" type="ORF">KMW28_08815</name>
</gene>
<keyword evidence="7" id="KW-1185">Reference proteome</keyword>
<evidence type="ECO:0000313" key="7">
    <source>
        <dbReference type="Proteomes" id="UP000678679"/>
    </source>
</evidence>
<proteinExistence type="predicted"/>
<dbReference type="SMART" id="SM00344">
    <property type="entry name" value="HTH_ASNC"/>
    <property type="match status" value="1"/>
</dbReference>
<dbReference type="Pfam" id="PF01037">
    <property type="entry name" value="AsnC_trans_reg"/>
    <property type="match status" value="1"/>
</dbReference>
<evidence type="ECO:0000259" key="5">
    <source>
        <dbReference type="Pfam" id="PF13404"/>
    </source>
</evidence>
<accession>A0AAX1N7X6</accession>
<dbReference type="GO" id="GO:0005829">
    <property type="term" value="C:cytosol"/>
    <property type="evidence" value="ECO:0007669"/>
    <property type="project" value="TreeGrafter"/>
</dbReference>
<dbReference type="SUPFAM" id="SSF46785">
    <property type="entry name" value="Winged helix' DNA-binding domain"/>
    <property type="match status" value="1"/>
</dbReference>
<organism evidence="6 7">
    <name type="scientific">Flammeovirga yaeyamensis</name>
    <dbReference type="NCBI Taxonomy" id="367791"/>
    <lineage>
        <taxon>Bacteria</taxon>
        <taxon>Pseudomonadati</taxon>
        <taxon>Bacteroidota</taxon>
        <taxon>Cytophagia</taxon>
        <taxon>Cytophagales</taxon>
        <taxon>Flammeovirgaceae</taxon>
        <taxon>Flammeovirga</taxon>
    </lineage>
</organism>
<feature type="domain" description="HTH asnC-type" evidence="5">
    <location>
        <begin position="8"/>
        <end position="48"/>
    </location>
</feature>
<evidence type="ECO:0000313" key="6">
    <source>
        <dbReference type="EMBL" id="QWG03669.1"/>
    </source>
</evidence>
<dbReference type="EMBL" id="CP076132">
    <property type="protein sequence ID" value="QWG03669.1"/>
    <property type="molecule type" value="Genomic_DNA"/>
</dbReference>